<keyword evidence="2" id="KW-1185">Reference proteome</keyword>
<dbReference type="EMBL" id="OU503051">
    <property type="protein sequence ID" value="CAI9778380.1"/>
    <property type="molecule type" value="Genomic_DNA"/>
</dbReference>
<organism evidence="1 2">
    <name type="scientific">Fraxinus pennsylvanica</name>
    <dbReference type="NCBI Taxonomy" id="56036"/>
    <lineage>
        <taxon>Eukaryota</taxon>
        <taxon>Viridiplantae</taxon>
        <taxon>Streptophyta</taxon>
        <taxon>Embryophyta</taxon>
        <taxon>Tracheophyta</taxon>
        <taxon>Spermatophyta</taxon>
        <taxon>Magnoliopsida</taxon>
        <taxon>eudicotyledons</taxon>
        <taxon>Gunneridae</taxon>
        <taxon>Pentapetalae</taxon>
        <taxon>asterids</taxon>
        <taxon>lamiids</taxon>
        <taxon>Lamiales</taxon>
        <taxon>Oleaceae</taxon>
        <taxon>Oleeae</taxon>
        <taxon>Fraxinus</taxon>
    </lineage>
</organism>
<evidence type="ECO:0000313" key="1">
    <source>
        <dbReference type="EMBL" id="CAI9778380.1"/>
    </source>
</evidence>
<gene>
    <name evidence="1" type="ORF">FPE_LOCUS25810</name>
</gene>
<accession>A0AAD2A3N2</accession>
<dbReference type="AlphaFoldDB" id="A0AAD2A3N2"/>
<evidence type="ECO:0000313" key="2">
    <source>
        <dbReference type="Proteomes" id="UP000834106"/>
    </source>
</evidence>
<dbReference type="Proteomes" id="UP000834106">
    <property type="component" value="Chromosome 16"/>
</dbReference>
<protein>
    <submittedName>
        <fullName evidence="1">Uncharacterized protein</fullName>
    </submittedName>
</protein>
<name>A0AAD2A3N2_9LAMI</name>
<reference evidence="1" key="1">
    <citation type="submission" date="2023-05" db="EMBL/GenBank/DDBJ databases">
        <authorList>
            <person name="Huff M."/>
        </authorList>
    </citation>
    <scope>NUCLEOTIDE SEQUENCE</scope>
</reference>
<proteinExistence type="predicted"/>
<sequence length="177" mass="20207">MEAATDVDWSDYIDELYVNELHADWSEHIDVPIVDAVVPDVVLLTDENVELDVVSLAAKTVVPHVAEIVEPDVVSPTAKTVETNVVPLDEENVVSLLMKLWRLMSFPLAKKYIRWVDYLLFSTSSRKLILPGVSESFWSFVNEYVSAMRNLACEVLEKNSRRIENRAKRHFEQAFKG</sequence>